<feature type="transmembrane region" description="Helical" evidence="7">
    <location>
        <begin position="185"/>
        <end position="207"/>
    </location>
</feature>
<dbReference type="Pfam" id="PF00528">
    <property type="entry name" value="BPD_transp_1"/>
    <property type="match status" value="1"/>
</dbReference>
<organism evidence="9 10">
    <name type="scientific">Eisenbergiella tayi</name>
    <dbReference type="NCBI Taxonomy" id="1432052"/>
    <lineage>
        <taxon>Bacteria</taxon>
        <taxon>Bacillati</taxon>
        <taxon>Bacillota</taxon>
        <taxon>Clostridia</taxon>
        <taxon>Lachnospirales</taxon>
        <taxon>Lachnospiraceae</taxon>
        <taxon>Eisenbergiella</taxon>
    </lineage>
</organism>
<comment type="caution">
    <text evidence="9">The sequence shown here is derived from an EMBL/GenBank/DDBJ whole genome shotgun (WGS) entry which is preliminary data.</text>
</comment>
<dbReference type="InterPro" id="IPR035906">
    <property type="entry name" value="MetI-like_sf"/>
</dbReference>
<keyword evidence="4 7" id="KW-0812">Transmembrane</keyword>
<evidence type="ECO:0000259" key="8">
    <source>
        <dbReference type="PROSITE" id="PS50928"/>
    </source>
</evidence>
<sequence>MMKKKITWQSVLLTIFILIAALVALFPVYFLIVASLQPTQYMFSRGLSLVLGDTATFSNFRTLAEYRGGMYFSWYKNSIMITVLQTILALFFSSMTGYALGVYRFRGRGLIFTLMLLVMMIPLEIIMLPLYKLCIGLKIINTTAGVILPFILSPICIFFFQQFASSLGDSFMEAARIDGCTEFGIYFRIMIPLMKPAFGAMTILMAMNSWNGFLWPLVVLRTNEKLTLPIGLASLISANAQKMEVLLPGAVLSIVPIVILFLFNQKKFISGLTSGGVKA</sequence>
<evidence type="ECO:0000313" key="9">
    <source>
        <dbReference type="EMBL" id="ODM04569.1"/>
    </source>
</evidence>
<protein>
    <submittedName>
        <fullName evidence="9">L-arabinose transport system permease protein AraQ</fullName>
    </submittedName>
</protein>
<dbReference type="GO" id="GO:0005886">
    <property type="term" value="C:plasma membrane"/>
    <property type="evidence" value="ECO:0007669"/>
    <property type="project" value="UniProtKB-SubCell"/>
</dbReference>
<evidence type="ECO:0000313" key="10">
    <source>
        <dbReference type="Proteomes" id="UP000094067"/>
    </source>
</evidence>
<dbReference type="Gene3D" id="1.10.3720.10">
    <property type="entry name" value="MetI-like"/>
    <property type="match status" value="1"/>
</dbReference>
<feature type="transmembrane region" description="Helical" evidence="7">
    <location>
        <begin position="79"/>
        <end position="103"/>
    </location>
</feature>
<dbReference type="RefSeq" id="WP_177216429.1">
    <property type="nucleotide sequence ID" value="NZ_DBGDOY010000005.1"/>
</dbReference>
<dbReference type="PROSITE" id="PS50928">
    <property type="entry name" value="ABC_TM1"/>
    <property type="match status" value="1"/>
</dbReference>
<evidence type="ECO:0000256" key="6">
    <source>
        <dbReference type="ARBA" id="ARBA00023136"/>
    </source>
</evidence>
<reference evidence="9 10" key="1">
    <citation type="submission" date="2016-07" db="EMBL/GenBank/DDBJ databases">
        <title>Characterization of isolates of Eisenbergiella tayi derived from blood cultures, using whole genome sequencing.</title>
        <authorList>
            <person name="Burdz T."/>
            <person name="Wiebe D."/>
            <person name="Huynh C."/>
            <person name="Bernard K."/>
        </authorList>
    </citation>
    <scope>NUCLEOTIDE SEQUENCE [LARGE SCALE GENOMIC DNA]</scope>
    <source>
        <strain evidence="9 10">NML 110608</strain>
    </source>
</reference>
<keyword evidence="2 7" id="KW-0813">Transport</keyword>
<evidence type="ECO:0000256" key="5">
    <source>
        <dbReference type="ARBA" id="ARBA00022989"/>
    </source>
</evidence>
<dbReference type="AlphaFoldDB" id="A0A1E3A7H4"/>
<dbReference type="PANTHER" id="PTHR43744">
    <property type="entry name" value="ABC TRANSPORTER PERMEASE PROTEIN MG189-RELATED-RELATED"/>
    <property type="match status" value="1"/>
</dbReference>
<dbReference type="InterPro" id="IPR000515">
    <property type="entry name" value="MetI-like"/>
</dbReference>
<feature type="transmembrane region" description="Helical" evidence="7">
    <location>
        <begin position="110"/>
        <end position="131"/>
    </location>
</feature>
<dbReference type="Proteomes" id="UP000094067">
    <property type="component" value="Unassembled WGS sequence"/>
</dbReference>
<evidence type="ECO:0000256" key="7">
    <source>
        <dbReference type="RuleBase" id="RU363032"/>
    </source>
</evidence>
<comment type="similarity">
    <text evidence="7">Belongs to the binding-protein-dependent transport system permease family.</text>
</comment>
<proteinExistence type="inferred from homology"/>
<gene>
    <name evidence="9" type="primary">araQ_107</name>
    <name evidence="9" type="ORF">BEI61_05377</name>
</gene>
<keyword evidence="3" id="KW-1003">Cell membrane</keyword>
<feature type="transmembrane region" description="Helical" evidence="7">
    <location>
        <begin position="143"/>
        <end position="164"/>
    </location>
</feature>
<dbReference type="SUPFAM" id="SSF161098">
    <property type="entry name" value="MetI-like"/>
    <property type="match status" value="1"/>
</dbReference>
<dbReference type="GO" id="GO:0055085">
    <property type="term" value="P:transmembrane transport"/>
    <property type="evidence" value="ECO:0007669"/>
    <property type="project" value="InterPro"/>
</dbReference>
<evidence type="ECO:0000256" key="2">
    <source>
        <dbReference type="ARBA" id="ARBA00022448"/>
    </source>
</evidence>
<keyword evidence="5 7" id="KW-1133">Transmembrane helix</keyword>
<feature type="domain" description="ABC transmembrane type-1" evidence="8">
    <location>
        <begin position="75"/>
        <end position="264"/>
    </location>
</feature>
<comment type="subcellular location">
    <subcellularLocation>
        <location evidence="1 7">Cell membrane</location>
        <topology evidence="1 7">Multi-pass membrane protein</topology>
    </subcellularLocation>
</comment>
<keyword evidence="6 7" id="KW-0472">Membrane</keyword>
<evidence type="ECO:0000256" key="4">
    <source>
        <dbReference type="ARBA" id="ARBA00022692"/>
    </source>
</evidence>
<evidence type="ECO:0000256" key="3">
    <source>
        <dbReference type="ARBA" id="ARBA00022475"/>
    </source>
</evidence>
<name>A0A1E3A7H4_9FIRM</name>
<dbReference type="PATRIC" id="fig|1432052.4.peg.5984"/>
<accession>A0A1E3A7H4</accession>
<dbReference type="EMBL" id="MCGH01000003">
    <property type="protein sequence ID" value="ODM04569.1"/>
    <property type="molecule type" value="Genomic_DNA"/>
</dbReference>
<dbReference type="PANTHER" id="PTHR43744:SF2">
    <property type="entry name" value="ARABINOOLIGOSACCHARIDES TRANSPORT SYSTEM PERMEASE PROTEIN ARAQ"/>
    <property type="match status" value="1"/>
</dbReference>
<dbReference type="CDD" id="cd06261">
    <property type="entry name" value="TM_PBP2"/>
    <property type="match status" value="1"/>
</dbReference>
<feature type="transmembrane region" description="Helical" evidence="7">
    <location>
        <begin position="245"/>
        <end position="263"/>
    </location>
</feature>
<evidence type="ECO:0000256" key="1">
    <source>
        <dbReference type="ARBA" id="ARBA00004651"/>
    </source>
</evidence>
<feature type="transmembrane region" description="Helical" evidence="7">
    <location>
        <begin position="12"/>
        <end position="36"/>
    </location>
</feature>